<evidence type="ECO:0000313" key="5">
    <source>
        <dbReference type="Proteomes" id="UP000270834"/>
    </source>
</evidence>
<dbReference type="GO" id="GO:0007155">
    <property type="term" value="P:cell adhesion"/>
    <property type="evidence" value="ECO:0007669"/>
    <property type="project" value="InterPro"/>
</dbReference>
<dbReference type="SUPFAM" id="SSF49401">
    <property type="entry name" value="Bacterial adhesins"/>
    <property type="match status" value="1"/>
</dbReference>
<accession>A0A0D6FMN5</accession>
<reference evidence="2" key="1">
    <citation type="submission" date="2015-06" db="EMBL/GenBank/DDBJ databases">
        <authorList>
            <person name="Radhakrishnan R."/>
            <person name="Underwood A."/>
            <person name="Al-Shahib A."/>
        </authorList>
    </citation>
    <scope>NUCLEOTIDE SEQUENCE</scope>
    <source>
        <strain evidence="2">P19_London_7_VIM_2_05_10</strain>
    </source>
</reference>
<protein>
    <recommendedName>
        <fullName evidence="1">Fimbrial-type adhesion domain-containing protein</fullName>
    </recommendedName>
</protein>
<comment type="caution">
    <text evidence="3">The sequence shown here is derived from an EMBL/GenBank/DDBJ whole genome shotgun (WGS) entry which is preliminary data.</text>
</comment>
<dbReference type="AlphaFoldDB" id="A0A0D6FMN5"/>
<name>A0A0D6FMN5_PSEAI</name>
<sequence length="360" mass="40188">MTARPHLQQARHALQKQESINNLQKNPMNAFIRYMLVAMLLVLSQKSFALMCWKSDNKQTEDYVYIDTSIAVPSVLPKDTVLWRSPNYSISITCFQDRDWGPEQVYFYLSPTGQGALGSDLEVGINLNGEDLRCSTLDKCRKEIGMHFDGCWTGRGCEGRAKKMTVNFNFFLSKRAGPSTGKEGPITGVNAYPIFQFDGESAINNIGGYNFRMTLHGLNNLRYVACASTISLSPKTVDFQSLQAYFASRDQILKELPFSVTANKNCSSAYGLNAMFLPSGSTSLWGSDTLLDNNNKSVGIRLLKQEDRSIIDIGKEFVLVPNSQNQLVVIRNFLAQVRWMTGTPTPGPFNATAAIEVYYK</sequence>
<dbReference type="EMBL" id="CVVU01000111">
    <property type="protein sequence ID" value="CRO57977.1"/>
    <property type="molecule type" value="Genomic_DNA"/>
</dbReference>
<dbReference type="Gene3D" id="2.60.40.1090">
    <property type="entry name" value="Fimbrial-type adhesion domain"/>
    <property type="match status" value="1"/>
</dbReference>
<dbReference type="GO" id="GO:0009289">
    <property type="term" value="C:pilus"/>
    <property type="evidence" value="ECO:0007669"/>
    <property type="project" value="InterPro"/>
</dbReference>
<evidence type="ECO:0000313" key="3">
    <source>
        <dbReference type="EMBL" id="RMS46712.1"/>
    </source>
</evidence>
<proteinExistence type="predicted"/>
<evidence type="ECO:0000313" key="2">
    <source>
        <dbReference type="EMBL" id="CRO57977.1"/>
    </source>
</evidence>
<dbReference type="Proteomes" id="UP000270834">
    <property type="component" value="Unassembled WGS sequence"/>
</dbReference>
<dbReference type="InterPro" id="IPR000259">
    <property type="entry name" value="Adhesion_dom_fimbrial"/>
</dbReference>
<organism evidence="3 5">
    <name type="scientific">Pseudomonas aeruginosa</name>
    <dbReference type="NCBI Taxonomy" id="287"/>
    <lineage>
        <taxon>Bacteria</taxon>
        <taxon>Pseudomonadati</taxon>
        <taxon>Pseudomonadota</taxon>
        <taxon>Gammaproteobacteria</taxon>
        <taxon>Pseudomonadales</taxon>
        <taxon>Pseudomonadaceae</taxon>
        <taxon>Pseudomonas</taxon>
    </lineage>
</organism>
<gene>
    <name evidence="3" type="ORF">ALP65_03031</name>
    <name evidence="2" type="ORF">PAERUG_P19_London_7_VIM_2_05_10_02015</name>
</gene>
<dbReference type="Pfam" id="PF00419">
    <property type="entry name" value="Fimbrial"/>
    <property type="match status" value="1"/>
</dbReference>
<feature type="domain" description="Fimbrial-type adhesion" evidence="1">
    <location>
        <begin position="211"/>
        <end position="360"/>
    </location>
</feature>
<dbReference type="InterPro" id="IPR036937">
    <property type="entry name" value="Adhesion_dom_fimbrial_sf"/>
</dbReference>
<dbReference type="EMBL" id="RBSQ01001207">
    <property type="protein sequence ID" value="RMS46712.1"/>
    <property type="molecule type" value="Genomic_DNA"/>
</dbReference>
<dbReference type="Proteomes" id="UP000045039">
    <property type="component" value="Unassembled WGS sequence"/>
</dbReference>
<dbReference type="InterPro" id="IPR008966">
    <property type="entry name" value="Adhesion_dom_sf"/>
</dbReference>
<evidence type="ECO:0000259" key="1">
    <source>
        <dbReference type="Pfam" id="PF00419"/>
    </source>
</evidence>
<reference evidence="4" key="2">
    <citation type="submission" date="2015-06" db="EMBL/GenBank/DDBJ databases">
        <authorList>
            <person name="Radhakrishnan Rajesh"/>
            <person name="Underwood Anthony"/>
            <person name="Al-Shahib Ali"/>
        </authorList>
    </citation>
    <scope>NUCLEOTIDE SEQUENCE [LARGE SCALE GENOMIC DNA]</scope>
    <source>
        <strain evidence="4">P19_London_7_VIM_2_05_10</strain>
    </source>
</reference>
<reference evidence="3 5" key="3">
    <citation type="submission" date="2018-08" db="EMBL/GenBank/DDBJ databases">
        <title>Recombination of ecologically and evolutionarily significant loci maintains genetic cohesion in the Pseudomonas syringae species complex.</title>
        <authorList>
            <person name="Dillon M."/>
            <person name="Thakur S."/>
            <person name="Almeida R.N.D."/>
            <person name="Weir B.S."/>
            <person name="Guttman D.S."/>
        </authorList>
    </citation>
    <scope>NUCLEOTIDE SEQUENCE [LARGE SCALE GENOMIC DNA]</scope>
    <source>
        <strain evidence="3 5">ICMP 7846</strain>
    </source>
</reference>
<evidence type="ECO:0000313" key="4">
    <source>
        <dbReference type="Proteomes" id="UP000045039"/>
    </source>
</evidence>